<organism evidence="1 2">
    <name type="scientific">Paractinoplanes atraurantiacus</name>
    <dbReference type="NCBI Taxonomy" id="1036182"/>
    <lineage>
        <taxon>Bacteria</taxon>
        <taxon>Bacillati</taxon>
        <taxon>Actinomycetota</taxon>
        <taxon>Actinomycetes</taxon>
        <taxon>Micromonosporales</taxon>
        <taxon>Micromonosporaceae</taxon>
        <taxon>Paractinoplanes</taxon>
    </lineage>
</organism>
<dbReference type="Proteomes" id="UP000219612">
    <property type="component" value="Unassembled WGS sequence"/>
</dbReference>
<gene>
    <name evidence="1" type="ORF">SAMN05421748_12160</name>
</gene>
<accession>A0A285JIQ1</accession>
<evidence type="ECO:0000313" key="2">
    <source>
        <dbReference type="Proteomes" id="UP000219612"/>
    </source>
</evidence>
<name>A0A285JIQ1_9ACTN</name>
<evidence type="ECO:0000313" key="1">
    <source>
        <dbReference type="EMBL" id="SNY60145.1"/>
    </source>
</evidence>
<sequence length="182" mass="18894">MASLPGLLYRVSTPAGAGLEPHVRVEGMSVRAGLRATGTDGPHEVRIVLNRDVRWGIRLPAGAGEQQLDLARGRVTRVDLGASGLIELRLPEPVGTVPVTLAGGVGTLSVTMPAGAPLRIGLDQGAGSATTPWTVAESLPAGTYLGPAIWPAARHRYALRAIDGIGFLTVRRSTTQSGKPRA</sequence>
<proteinExistence type="predicted"/>
<reference evidence="1 2" key="1">
    <citation type="submission" date="2017-09" db="EMBL/GenBank/DDBJ databases">
        <authorList>
            <person name="Ehlers B."/>
            <person name="Leendertz F.H."/>
        </authorList>
    </citation>
    <scope>NUCLEOTIDE SEQUENCE [LARGE SCALE GENOMIC DNA]</scope>
    <source>
        <strain evidence="1 2">CGMCC 4.6857</strain>
    </source>
</reference>
<keyword evidence="2" id="KW-1185">Reference proteome</keyword>
<dbReference type="EMBL" id="OBDY01000021">
    <property type="protein sequence ID" value="SNY60145.1"/>
    <property type="molecule type" value="Genomic_DNA"/>
</dbReference>
<dbReference type="AlphaFoldDB" id="A0A285JIQ1"/>
<protein>
    <submittedName>
        <fullName evidence="1">Uncharacterized protein</fullName>
    </submittedName>
</protein>